<dbReference type="NCBIfam" id="TIGR03885">
    <property type="entry name" value="flavin_revert"/>
    <property type="match status" value="1"/>
</dbReference>
<dbReference type="SUPFAM" id="SSF51679">
    <property type="entry name" value="Bacterial luciferase-like"/>
    <property type="match status" value="1"/>
</dbReference>
<reference evidence="3 4" key="1">
    <citation type="submission" date="2019-12" db="EMBL/GenBank/DDBJ databases">
        <title>Nocardia macrotermitis sp. nov. and Nocardia aurantia sp. nov., isolated from the gut of the fungus growing-termite Macrotermes natalensis.</title>
        <authorList>
            <person name="Christine B."/>
            <person name="Rene B."/>
        </authorList>
    </citation>
    <scope>NUCLEOTIDE SEQUENCE [LARGE SCALE GENOMIC DNA]</scope>
    <source>
        <strain evidence="3 4">DSM 102126</strain>
    </source>
</reference>
<protein>
    <submittedName>
        <fullName evidence="3">TIGR03885 family FMN-dependent LLM class oxidoreductase</fullName>
        <ecNumber evidence="3">1.-.-.-</ecNumber>
    </submittedName>
</protein>
<dbReference type="InterPro" id="IPR023907">
    <property type="entry name" value="Non-F420_Flavin_OxRdtase"/>
</dbReference>
<organism evidence="3 4">
    <name type="scientific">Actinomadura rayongensis</name>
    <dbReference type="NCBI Taxonomy" id="1429076"/>
    <lineage>
        <taxon>Bacteria</taxon>
        <taxon>Bacillati</taxon>
        <taxon>Actinomycetota</taxon>
        <taxon>Actinomycetes</taxon>
        <taxon>Streptosporangiales</taxon>
        <taxon>Thermomonosporaceae</taxon>
        <taxon>Actinomadura</taxon>
    </lineage>
</organism>
<dbReference type="PANTHER" id="PTHR43244:SF1">
    <property type="entry name" value="5,10-METHYLENETETRAHYDROMETHANOPTERIN REDUCTASE"/>
    <property type="match status" value="1"/>
</dbReference>
<dbReference type="Pfam" id="PF00296">
    <property type="entry name" value="Bac_luciferase"/>
    <property type="match status" value="1"/>
</dbReference>
<keyword evidence="4" id="KW-1185">Reference proteome</keyword>
<sequence length="319" mass="34477">MTRFGFHASHEQFGPGELLDAVRAAEQAGFTAAMCSDHFAPWSARQGHSGHAWAWLGSALALTEFPMGVVAAPGQRYHPAVFAQAAATLAEMYPGRLWVALGTGQALNEHITGDPWPAKDVRERRLTECVAIVRALFDGETVSHDGLVRVDRARLWTLPETPPALVGAAVTPRTAAWTASWADGFITVNQPGDAHADALRAYRDAGGRGPATLQAHVSWADAEDEALANAHDQWREAIFGSTVGWDIPLPEQFAEAAQFVDPEQLRPYVHVSADLAAHAAWLAAQAAHGFDQVMIHQVGRDQRGFIDAFGTWVLPELTS</sequence>
<dbReference type="OrthoDB" id="180193at2"/>
<dbReference type="EMBL" id="WUTW01000001">
    <property type="protein sequence ID" value="MXQ63794.1"/>
    <property type="molecule type" value="Genomic_DNA"/>
</dbReference>
<dbReference type="InterPro" id="IPR019945">
    <property type="entry name" value="F420_G6P_DH-rel"/>
</dbReference>
<dbReference type="AlphaFoldDB" id="A0A6I4W9P8"/>
<dbReference type="EC" id="1.-.-.-" evidence="3"/>
<dbReference type="InterPro" id="IPR036661">
    <property type="entry name" value="Luciferase-like_sf"/>
</dbReference>
<name>A0A6I4W9P8_9ACTN</name>
<dbReference type="CDD" id="cd01097">
    <property type="entry name" value="Tetrahydromethanopterin_reductase"/>
    <property type="match status" value="1"/>
</dbReference>
<gene>
    <name evidence="3" type="ORF">GQ466_07085</name>
</gene>
<feature type="domain" description="Luciferase-like" evidence="2">
    <location>
        <begin position="6"/>
        <end position="260"/>
    </location>
</feature>
<comment type="caution">
    <text evidence="3">The sequence shown here is derived from an EMBL/GenBank/DDBJ whole genome shotgun (WGS) entry which is preliminary data.</text>
</comment>
<proteinExistence type="predicted"/>
<dbReference type="PANTHER" id="PTHR43244">
    <property type="match status" value="1"/>
</dbReference>
<dbReference type="NCBIfam" id="TIGR03557">
    <property type="entry name" value="F420_G6P_family"/>
    <property type="match status" value="1"/>
</dbReference>
<dbReference type="Proteomes" id="UP000431901">
    <property type="component" value="Unassembled WGS sequence"/>
</dbReference>
<evidence type="ECO:0000313" key="3">
    <source>
        <dbReference type="EMBL" id="MXQ63794.1"/>
    </source>
</evidence>
<evidence type="ECO:0000259" key="2">
    <source>
        <dbReference type="Pfam" id="PF00296"/>
    </source>
</evidence>
<dbReference type="InterPro" id="IPR050564">
    <property type="entry name" value="F420-G6PD/mer"/>
</dbReference>
<accession>A0A6I4W9P8</accession>
<dbReference type="InterPro" id="IPR011251">
    <property type="entry name" value="Luciferase-like_dom"/>
</dbReference>
<dbReference type="RefSeq" id="WP_161101898.1">
    <property type="nucleotide sequence ID" value="NZ_JBHLYI010000005.1"/>
</dbReference>
<evidence type="ECO:0000313" key="4">
    <source>
        <dbReference type="Proteomes" id="UP000431901"/>
    </source>
</evidence>
<dbReference type="GO" id="GO:0016705">
    <property type="term" value="F:oxidoreductase activity, acting on paired donors, with incorporation or reduction of molecular oxygen"/>
    <property type="evidence" value="ECO:0007669"/>
    <property type="project" value="InterPro"/>
</dbReference>
<dbReference type="Gene3D" id="3.20.20.30">
    <property type="entry name" value="Luciferase-like domain"/>
    <property type="match status" value="1"/>
</dbReference>
<keyword evidence="1 3" id="KW-0560">Oxidoreductase</keyword>
<evidence type="ECO:0000256" key="1">
    <source>
        <dbReference type="ARBA" id="ARBA00023002"/>
    </source>
</evidence>